<evidence type="ECO:0000313" key="4">
    <source>
        <dbReference type="Proteomes" id="UP000076874"/>
    </source>
</evidence>
<accession>A0A167N0P7</accession>
<evidence type="ECO:0000256" key="1">
    <source>
        <dbReference type="SAM" id="MobiDB-lite"/>
    </source>
</evidence>
<organism evidence="3 4">
    <name type="scientific">Niveomyces insectorum RCEF 264</name>
    <dbReference type="NCBI Taxonomy" id="1081102"/>
    <lineage>
        <taxon>Eukaryota</taxon>
        <taxon>Fungi</taxon>
        <taxon>Dikarya</taxon>
        <taxon>Ascomycota</taxon>
        <taxon>Pezizomycotina</taxon>
        <taxon>Sordariomycetes</taxon>
        <taxon>Hypocreomycetidae</taxon>
        <taxon>Hypocreales</taxon>
        <taxon>Cordycipitaceae</taxon>
        <taxon>Niveomyces</taxon>
    </lineage>
</organism>
<sequence>MLFLRCPLSGWGALAVLAASLCRASPLVPYPPPVNVGPSEELALRAALDVVAHTPHLDKRLSVDFDLSKSWSDDVLFDGSYTADNSDGTQTVSLSVTCADCYTKGTVSASLKNKLLVNPVLRLDFHGVEAQMDVGVTVSDEALYTINLFTSKTPLGLGLPGLTVGVVVYVDLVFRVSAELDMTAGGFNVRLTDGAYIEAGLLSGKITGASFKGVTARSLPVTVQQGDATLQADLRVRVECGVTGTIVEKLSGSGGEAELGVYANLVEFVTELSTTDTCALQAVEWWDLNVGAFARFDVEIAEKTFGAVPTVSTTLLTAPTETRCWLSTAAAATTTTSGTVTTSGWANASSPVTASSWANTTSPVTASSWANASIPVTASSWANASSPVTASGWANASSPVTASGWANASSSATASGWVNASSPVAVPRSVVRAAAEPRATPAWPSLSARVPARPPVPATSAPAAASVAAVMTSPPGAASTSISFTTTTYTITSCAASAVNCPTAYQREVVVTKTVAVRPVANTPKASAVTAAVAVVDVVVLVPCATPVVATFIPPHAAETAAAVKAVALAAGSGASYQNSTSRGAASPTTPSYTKTVPAAPRTSSAVVTAGAAGRMVGGSALTLAGLVAAGAFLAL</sequence>
<dbReference type="OrthoDB" id="4733706at2759"/>
<keyword evidence="2" id="KW-0732">Signal</keyword>
<gene>
    <name evidence="3" type="ORF">SPI_08493</name>
</gene>
<feature type="chain" id="PRO_5007890552" evidence="2">
    <location>
        <begin position="25"/>
        <end position="636"/>
    </location>
</feature>
<feature type="compositionally biased region" description="Polar residues" evidence="1">
    <location>
        <begin position="577"/>
        <end position="595"/>
    </location>
</feature>
<dbReference type="Proteomes" id="UP000076874">
    <property type="component" value="Unassembled WGS sequence"/>
</dbReference>
<feature type="region of interest" description="Disordered" evidence="1">
    <location>
        <begin position="576"/>
        <end position="598"/>
    </location>
</feature>
<keyword evidence="4" id="KW-1185">Reference proteome</keyword>
<proteinExistence type="predicted"/>
<feature type="signal peptide" evidence="2">
    <location>
        <begin position="1"/>
        <end position="24"/>
    </location>
</feature>
<comment type="caution">
    <text evidence="3">The sequence shown here is derived from an EMBL/GenBank/DDBJ whole genome shotgun (WGS) entry which is preliminary data.</text>
</comment>
<protein>
    <submittedName>
        <fullName evidence="3">Uncharacterized protein</fullName>
    </submittedName>
</protein>
<dbReference type="AlphaFoldDB" id="A0A167N0P7"/>
<name>A0A167N0P7_9HYPO</name>
<reference evidence="3 4" key="1">
    <citation type="journal article" date="2016" name="Genome Biol. Evol.">
        <title>Divergent and convergent evolution of fungal pathogenicity.</title>
        <authorList>
            <person name="Shang Y."/>
            <person name="Xiao G."/>
            <person name="Zheng P."/>
            <person name="Cen K."/>
            <person name="Zhan S."/>
            <person name="Wang C."/>
        </authorList>
    </citation>
    <scope>NUCLEOTIDE SEQUENCE [LARGE SCALE GENOMIC DNA]</scope>
    <source>
        <strain evidence="3 4">RCEF 264</strain>
    </source>
</reference>
<dbReference type="EMBL" id="AZHD01000021">
    <property type="protein sequence ID" value="OAA54989.1"/>
    <property type="molecule type" value="Genomic_DNA"/>
</dbReference>
<evidence type="ECO:0000256" key="2">
    <source>
        <dbReference type="SAM" id="SignalP"/>
    </source>
</evidence>
<evidence type="ECO:0000313" key="3">
    <source>
        <dbReference type="EMBL" id="OAA54989.1"/>
    </source>
</evidence>
<dbReference type="STRING" id="1081102.A0A167N0P7"/>